<evidence type="ECO:0000256" key="1">
    <source>
        <dbReference type="SAM" id="Phobius"/>
    </source>
</evidence>
<keyword evidence="1" id="KW-0472">Membrane</keyword>
<sequence length="87" mass="10156">MASQTRATAEVRIQKLRRGQWVLHTLVILYEALTAHPYPRLPSSTINLGSHAQYPPVDLRYRRTFKRLILSVFVLCVEVLCCYINWL</sequence>
<gene>
    <name evidence="2" type="ORF">ARMSODRAFT_212465</name>
</gene>
<keyword evidence="1" id="KW-0812">Transmembrane</keyword>
<evidence type="ECO:0000313" key="3">
    <source>
        <dbReference type="Proteomes" id="UP000218334"/>
    </source>
</evidence>
<protein>
    <submittedName>
        <fullName evidence="2">Uncharacterized protein</fullName>
    </submittedName>
</protein>
<organism evidence="2 3">
    <name type="scientific">Armillaria solidipes</name>
    <dbReference type="NCBI Taxonomy" id="1076256"/>
    <lineage>
        <taxon>Eukaryota</taxon>
        <taxon>Fungi</taxon>
        <taxon>Dikarya</taxon>
        <taxon>Basidiomycota</taxon>
        <taxon>Agaricomycotina</taxon>
        <taxon>Agaricomycetes</taxon>
        <taxon>Agaricomycetidae</taxon>
        <taxon>Agaricales</taxon>
        <taxon>Marasmiineae</taxon>
        <taxon>Physalacriaceae</taxon>
        <taxon>Armillaria</taxon>
    </lineage>
</organism>
<keyword evidence="1" id="KW-1133">Transmembrane helix</keyword>
<feature type="transmembrane region" description="Helical" evidence="1">
    <location>
        <begin position="68"/>
        <end position="86"/>
    </location>
</feature>
<proteinExistence type="predicted"/>
<name>A0A2H3BBJ2_9AGAR</name>
<accession>A0A2H3BBJ2</accession>
<evidence type="ECO:0000313" key="2">
    <source>
        <dbReference type="EMBL" id="PBK68249.1"/>
    </source>
</evidence>
<reference evidence="3" key="1">
    <citation type="journal article" date="2017" name="Nat. Ecol. Evol.">
        <title>Genome expansion and lineage-specific genetic innovations in the forest pathogenic fungi Armillaria.</title>
        <authorList>
            <person name="Sipos G."/>
            <person name="Prasanna A.N."/>
            <person name="Walter M.C."/>
            <person name="O'Connor E."/>
            <person name="Balint B."/>
            <person name="Krizsan K."/>
            <person name="Kiss B."/>
            <person name="Hess J."/>
            <person name="Varga T."/>
            <person name="Slot J."/>
            <person name="Riley R."/>
            <person name="Boka B."/>
            <person name="Rigling D."/>
            <person name="Barry K."/>
            <person name="Lee J."/>
            <person name="Mihaltcheva S."/>
            <person name="LaButti K."/>
            <person name="Lipzen A."/>
            <person name="Waldron R."/>
            <person name="Moloney N.M."/>
            <person name="Sperisen C."/>
            <person name="Kredics L."/>
            <person name="Vagvoelgyi C."/>
            <person name="Patrignani A."/>
            <person name="Fitzpatrick D."/>
            <person name="Nagy I."/>
            <person name="Doyle S."/>
            <person name="Anderson J.B."/>
            <person name="Grigoriev I.V."/>
            <person name="Gueldener U."/>
            <person name="Muensterkoetter M."/>
            <person name="Nagy L.G."/>
        </authorList>
    </citation>
    <scope>NUCLEOTIDE SEQUENCE [LARGE SCALE GENOMIC DNA]</scope>
    <source>
        <strain evidence="3">28-4</strain>
    </source>
</reference>
<keyword evidence="3" id="KW-1185">Reference proteome</keyword>
<dbReference type="AlphaFoldDB" id="A0A2H3BBJ2"/>
<dbReference type="EMBL" id="KZ293433">
    <property type="protein sequence ID" value="PBK68249.1"/>
    <property type="molecule type" value="Genomic_DNA"/>
</dbReference>
<dbReference type="Proteomes" id="UP000218334">
    <property type="component" value="Unassembled WGS sequence"/>
</dbReference>